<dbReference type="OMA" id="TECRKYS"/>
<keyword evidence="6" id="KW-0325">Glycoprotein</keyword>
<keyword evidence="4" id="KW-0677">Repeat</keyword>
<evidence type="ECO:0000256" key="3">
    <source>
        <dbReference type="ARBA" id="ARBA00022729"/>
    </source>
</evidence>
<name>A0A834ZMI8_TETSI</name>
<evidence type="ECO:0000256" key="7">
    <source>
        <dbReference type="SAM" id="MobiDB-lite"/>
    </source>
</evidence>
<dbReference type="InterPro" id="IPR032675">
    <property type="entry name" value="LRR_dom_sf"/>
</dbReference>
<dbReference type="FunFam" id="3.80.10.10:FF:000041">
    <property type="entry name" value="LRR receptor-like serine/threonine-protein kinase ERECTA"/>
    <property type="match status" value="1"/>
</dbReference>
<reference evidence="9 10" key="1">
    <citation type="submission" date="2020-04" db="EMBL/GenBank/DDBJ databases">
        <title>Plant Genome Project.</title>
        <authorList>
            <person name="Zhang R.-G."/>
        </authorList>
    </citation>
    <scope>NUCLEOTIDE SEQUENCE [LARGE SCALE GENOMIC DNA]</scope>
    <source>
        <strain evidence="9">YNK0</strain>
        <tissue evidence="9">Leaf</tissue>
    </source>
</reference>
<keyword evidence="5" id="KW-0472">Membrane</keyword>
<keyword evidence="10" id="KW-1185">Reference proteome</keyword>
<dbReference type="PANTHER" id="PTHR48009">
    <property type="entry name" value="LEUCINE-RICH REPEAT (LRR) FAMILY PROTEIN"/>
    <property type="match status" value="1"/>
</dbReference>
<evidence type="ECO:0000256" key="2">
    <source>
        <dbReference type="ARBA" id="ARBA00022614"/>
    </source>
</evidence>
<dbReference type="Proteomes" id="UP000655225">
    <property type="component" value="Unassembled WGS sequence"/>
</dbReference>
<feature type="compositionally biased region" description="Low complexity" evidence="7">
    <location>
        <begin position="419"/>
        <end position="437"/>
    </location>
</feature>
<dbReference type="AlphaFoldDB" id="A0A834ZMI8"/>
<evidence type="ECO:0000256" key="5">
    <source>
        <dbReference type="ARBA" id="ARBA00023136"/>
    </source>
</evidence>
<evidence type="ECO:0000313" key="10">
    <source>
        <dbReference type="Proteomes" id="UP000655225"/>
    </source>
</evidence>
<dbReference type="InterPro" id="IPR001611">
    <property type="entry name" value="Leu-rich_rpt"/>
</dbReference>
<dbReference type="EMBL" id="JABCRI010000002">
    <property type="protein sequence ID" value="KAF8410519.1"/>
    <property type="molecule type" value="Genomic_DNA"/>
</dbReference>
<keyword evidence="3 8" id="KW-0732">Signal</keyword>
<comment type="caution">
    <text evidence="9">The sequence shown here is derived from an EMBL/GenBank/DDBJ whole genome shotgun (WGS) entry which is preliminary data.</text>
</comment>
<evidence type="ECO:0000256" key="6">
    <source>
        <dbReference type="ARBA" id="ARBA00023180"/>
    </source>
</evidence>
<evidence type="ECO:0000256" key="1">
    <source>
        <dbReference type="ARBA" id="ARBA00004370"/>
    </source>
</evidence>
<evidence type="ECO:0000256" key="8">
    <source>
        <dbReference type="SAM" id="SignalP"/>
    </source>
</evidence>
<dbReference type="Pfam" id="PF00560">
    <property type="entry name" value="LRR_1"/>
    <property type="match status" value="1"/>
</dbReference>
<dbReference type="FunFam" id="3.80.10.10:FF:000400">
    <property type="entry name" value="Nuclear pore complex protein NUP107"/>
    <property type="match status" value="1"/>
</dbReference>
<dbReference type="GO" id="GO:0016020">
    <property type="term" value="C:membrane"/>
    <property type="evidence" value="ECO:0007669"/>
    <property type="project" value="UniProtKB-SubCell"/>
</dbReference>
<evidence type="ECO:0000313" key="9">
    <source>
        <dbReference type="EMBL" id="KAF8410519.1"/>
    </source>
</evidence>
<organism evidence="9 10">
    <name type="scientific">Tetracentron sinense</name>
    <name type="common">Spur-leaf</name>
    <dbReference type="NCBI Taxonomy" id="13715"/>
    <lineage>
        <taxon>Eukaryota</taxon>
        <taxon>Viridiplantae</taxon>
        <taxon>Streptophyta</taxon>
        <taxon>Embryophyta</taxon>
        <taxon>Tracheophyta</taxon>
        <taxon>Spermatophyta</taxon>
        <taxon>Magnoliopsida</taxon>
        <taxon>Trochodendrales</taxon>
        <taxon>Trochodendraceae</taxon>
        <taxon>Tetracentron</taxon>
    </lineage>
</organism>
<dbReference type="InterPro" id="IPR003591">
    <property type="entry name" value="Leu-rich_rpt_typical-subtyp"/>
</dbReference>
<feature type="region of interest" description="Disordered" evidence="7">
    <location>
        <begin position="413"/>
        <end position="447"/>
    </location>
</feature>
<accession>A0A834ZMI8</accession>
<dbReference type="InterPro" id="IPR053213">
    <property type="entry name" value="RLP29"/>
</dbReference>
<gene>
    <name evidence="9" type="ORF">HHK36_003050</name>
</gene>
<sequence>MGSLCFSLSSLVLLITVLELFVIGDSRTYWGDVEVLKELKKGLDPGSVTPGSCLSSWDFSVDPCDHIFGPRFTCGFRCDLVVSGLSRVTEISLDQAGYTGSLSSTTWNLPYLETLELADNFFAGSIPDSFSNLTRLRRLSLSSNSFSGYIPSSIGSLSNLEELYLDNNRLQGSIPESFNDLMSLKRLELQGNKLSGGFPDLGSLKNLYFLDASDNGISGRIPASLPASLVEISMRNNNFQGDLPEKIGSLGFLQVMDLSHNRLSGAVLSVLFDHPSLQQLNLAHNKFSFLQVPRKMGTESQLIALDLSNNELRGLLPAFMAMMPKLSALSFEQNKFTGMIPSQYALKTVVPEVGSSPFERLLLGGNYLFGPIPSPLMALKPGSSVVNLVDNCLFRCPETFFFCQGGGQKSLMAWPSPTSPAGKSDSSSSNSSAASPEGSREELDPPAGSLVLPPTVVPARHLRVVWANSWPFEFVNKCQIY</sequence>
<dbReference type="PANTHER" id="PTHR48009:SF7">
    <property type="entry name" value="LEUCINE-RICH REPEAT (LRR) FAMILY PROTEIN"/>
    <property type="match status" value="1"/>
</dbReference>
<dbReference type="SMART" id="SM00369">
    <property type="entry name" value="LRR_TYP"/>
    <property type="match status" value="3"/>
</dbReference>
<feature type="chain" id="PRO_5032269083" evidence="8">
    <location>
        <begin position="27"/>
        <end position="481"/>
    </location>
</feature>
<keyword evidence="2" id="KW-0433">Leucine-rich repeat</keyword>
<feature type="signal peptide" evidence="8">
    <location>
        <begin position="1"/>
        <end position="26"/>
    </location>
</feature>
<dbReference type="Gene3D" id="3.80.10.10">
    <property type="entry name" value="Ribonuclease Inhibitor"/>
    <property type="match status" value="3"/>
</dbReference>
<proteinExistence type="predicted"/>
<protein>
    <submittedName>
        <fullName evidence="9">Uncharacterized protein</fullName>
    </submittedName>
</protein>
<dbReference type="OrthoDB" id="676979at2759"/>
<evidence type="ECO:0000256" key="4">
    <source>
        <dbReference type="ARBA" id="ARBA00022737"/>
    </source>
</evidence>
<dbReference type="SUPFAM" id="SSF52058">
    <property type="entry name" value="L domain-like"/>
    <property type="match status" value="1"/>
</dbReference>
<dbReference type="Pfam" id="PF13855">
    <property type="entry name" value="LRR_8"/>
    <property type="match status" value="2"/>
</dbReference>
<comment type="subcellular location">
    <subcellularLocation>
        <location evidence="1">Membrane</location>
    </subcellularLocation>
</comment>